<evidence type="ECO:0000256" key="7">
    <source>
        <dbReference type="ARBA" id="ARBA00022692"/>
    </source>
</evidence>
<keyword evidence="5" id="KW-0148">Chlorophyll</keyword>
<keyword evidence="11 15" id="KW-1133">Transmembrane helix</keyword>
<comment type="caution">
    <text evidence="17">The sequence shown here is derived from an EMBL/GenBank/DDBJ whole genome shotgun (WGS) entry which is preliminary data.</text>
</comment>
<evidence type="ECO:0000313" key="17">
    <source>
        <dbReference type="EMBL" id="MBE1237278.1"/>
    </source>
</evidence>
<dbReference type="InterPro" id="IPR000066">
    <property type="entry name" value="Antenna_a/b"/>
</dbReference>
<reference evidence="17" key="1">
    <citation type="submission" date="2020-10" db="EMBL/GenBank/DDBJ databases">
        <title>Genome sequence of the unusual species of purple photosynthetic bacteria, Phaeovibrio sulfidiphilus DSM 23193, type strain.</title>
        <authorList>
            <person name="Kyndt J.A."/>
            <person name="Meyer T.E."/>
        </authorList>
    </citation>
    <scope>NUCLEOTIDE SEQUENCE</scope>
    <source>
        <strain evidence="17">DSM 23193</strain>
    </source>
</reference>
<gene>
    <name evidence="17" type="ORF">IHV25_06420</name>
</gene>
<keyword evidence="13 15" id="KW-0472">Membrane</keyword>
<keyword evidence="8" id="KW-0479">Metal-binding</keyword>
<comment type="function">
    <text evidence="1">Antenna complexes are light-harvesting systems, which transfer the excitation energy to the reaction centers.</text>
</comment>
<keyword evidence="4" id="KW-1003">Cell membrane</keyword>
<dbReference type="Gene3D" id="1.20.5.250">
    <property type="match status" value="1"/>
</dbReference>
<dbReference type="InterPro" id="IPR035889">
    <property type="entry name" value="Light-harvesting_complex"/>
</dbReference>
<evidence type="ECO:0000256" key="6">
    <source>
        <dbReference type="ARBA" id="ARBA00022549"/>
    </source>
</evidence>
<dbReference type="SUPFAM" id="SSF56918">
    <property type="entry name" value="Light-harvesting complex subunits"/>
    <property type="match status" value="1"/>
</dbReference>
<feature type="domain" description="Antenna complex alpha/beta subunit" evidence="16">
    <location>
        <begin position="9"/>
        <end position="44"/>
    </location>
</feature>
<dbReference type="PROSITE" id="PS00969">
    <property type="entry name" value="ANTENNA_COMP_BETA"/>
    <property type="match status" value="1"/>
</dbReference>
<evidence type="ECO:0000256" key="3">
    <source>
        <dbReference type="ARBA" id="ARBA00011052"/>
    </source>
</evidence>
<dbReference type="GO" id="GO:0005886">
    <property type="term" value="C:plasma membrane"/>
    <property type="evidence" value="ECO:0007669"/>
    <property type="project" value="UniProtKB-SubCell"/>
</dbReference>
<dbReference type="PRINTS" id="PR00674">
    <property type="entry name" value="LIGHTHARVSTB"/>
</dbReference>
<keyword evidence="7 15" id="KW-0812">Transmembrane</keyword>
<dbReference type="GO" id="GO:0030077">
    <property type="term" value="C:plasma membrane light-harvesting complex"/>
    <property type="evidence" value="ECO:0007669"/>
    <property type="project" value="InterPro"/>
</dbReference>
<dbReference type="GO" id="GO:0019684">
    <property type="term" value="P:photosynthesis, light reaction"/>
    <property type="evidence" value="ECO:0007669"/>
    <property type="project" value="InterPro"/>
</dbReference>
<evidence type="ECO:0000256" key="5">
    <source>
        <dbReference type="ARBA" id="ARBA00022494"/>
    </source>
</evidence>
<name>A0A8J7CCH2_9PROT</name>
<dbReference type="EMBL" id="JACZHT010000004">
    <property type="protein sequence ID" value="MBE1237278.1"/>
    <property type="molecule type" value="Genomic_DNA"/>
</dbReference>
<evidence type="ECO:0000256" key="14">
    <source>
        <dbReference type="ARBA" id="ARBA00023243"/>
    </source>
</evidence>
<keyword evidence="12" id="KW-0157">Chromophore</keyword>
<accession>A0A8J7CCH2</accession>
<sequence>MVDNTTLNEEEAKEFHAVFSSSATAFVAVAIVAHVLAWMWRPFWPGPEGYVALDTLTQTLTFLS</sequence>
<dbReference type="InterPro" id="IPR023624">
    <property type="entry name" value="Antenna_beta_dom_sf"/>
</dbReference>
<evidence type="ECO:0000256" key="11">
    <source>
        <dbReference type="ARBA" id="ARBA00022989"/>
    </source>
</evidence>
<dbReference type="GO" id="GO:0046872">
    <property type="term" value="F:metal ion binding"/>
    <property type="evidence" value="ECO:0007669"/>
    <property type="project" value="UniProtKB-KW"/>
</dbReference>
<keyword evidence="9" id="KW-0460">Magnesium</keyword>
<evidence type="ECO:0000256" key="1">
    <source>
        <dbReference type="ARBA" id="ARBA00002455"/>
    </source>
</evidence>
<keyword evidence="14" id="KW-0437">Light-harvesting polypeptide</keyword>
<dbReference type="AlphaFoldDB" id="A0A8J7CCH2"/>
<proteinExistence type="inferred from homology"/>
<dbReference type="InterPro" id="IPR023623">
    <property type="entry name" value="Antenna_beta_CS"/>
</dbReference>
<evidence type="ECO:0000256" key="10">
    <source>
        <dbReference type="ARBA" id="ARBA00022956"/>
    </source>
</evidence>
<evidence type="ECO:0000256" key="13">
    <source>
        <dbReference type="ARBA" id="ARBA00023136"/>
    </source>
</evidence>
<evidence type="ECO:0000259" key="16">
    <source>
        <dbReference type="Pfam" id="PF00556"/>
    </source>
</evidence>
<dbReference type="GO" id="GO:0042314">
    <property type="term" value="F:bacteriochlorophyll binding"/>
    <property type="evidence" value="ECO:0007669"/>
    <property type="project" value="UniProtKB-KW"/>
</dbReference>
<protein>
    <submittedName>
        <fullName evidence="17">Light-harvesting protein</fullName>
    </submittedName>
</protein>
<evidence type="ECO:0000256" key="12">
    <source>
        <dbReference type="ARBA" id="ARBA00022991"/>
    </source>
</evidence>
<evidence type="ECO:0000313" key="18">
    <source>
        <dbReference type="Proteomes" id="UP000631034"/>
    </source>
</evidence>
<keyword evidence="18" id="KW-1185">Reference proteome</keyword>
<dbReference type="Pfam" id="PF00556">
    <property type="entry name" value="LHC"/>
    <property type="match status" value="1"/>
</dbReference>
<organism evidence="17 18">
    <name type="scientific">Phaeovibrio sulfidiphilus</name>
    <dbReference type="NCBI Taxonomy" id="1220600"/>
    <lineage>
        <taxon>Bacteria</taxon>
        <taxon>Pseudomonadati</taxon>
        <taxon>Pseudomonadota</taxon>
        <taxon>Alphaproteobacteria</taxon>
        <taxon>Rhodospirillales</taxon>
        <taxon>Rhodospirillaceae</taxon>
        <taxon>Phaeovibrio</taxon>
    </lineage>
</organism>
<evidence type="ECO:0000256" key="9">
    <source>
        <dbReference type="ARBA" id="ARBA00022842"/>
    </source>
</evidence>
<feature type="transmembrane region" description="Helical" evidence="15">
    <location>
        <begin position="15"/>
        <end position="40"/>
    </location>
</feature>
<keyword evidence="10" id="KW-0076">Bacteriochlorophyll</keyword>
<evidence type="ECO:0000256" key="4">
    <source>
        <dbReference type="ARBA" id="ARBA00022475"/>
    </source>
</evidence>
<dbReference type="InterPro" id="IPR002362">
    <property type="entry name" value="LHB-1/5"/>
</dbReference>
<evidence type="ECO:0000256" key="2">
    <source>
        <dbReference type="ARBA" id="ARBA00004249"/>
    </source>
</evidence>
<keyword evidence="6" id="KW-0042">Antenna complex</keyword>
<comment type="subcellular location">
    <subcellularLocation>
        <location evidence="2">Cell inner membrane</location>
        <topology evidence="2">Single-pass type II membrane protein</topology>
    </subcellularLocation>
</comment>
<evidence type="ECO:0000256" key="8">
    <source>
        <dbReference type="ARBA" id="ARBA00022723"/>
    </source>
</evidence>
<dbReference type="RefSeq" id="WP_192534291.1">
    <property type="nucleotide sequence ID" value="NZ_JACZHT010000004.1"/>
</dbReference>
<comment type="similarity">
    <text evidence="3">Belongs to the antenna complex beta subunit family.</text>
</comment>
<evidence type="ECO:0000256" key="15">
    <source>
        <dbReference type="SAM" id="Phobius"/>
    </source>
</evidence>
<dbReference type="Proteomes" id="UP000631034">
    <property type="component" value="Unassembled WGS sequence"/>
</dbReference>